<evidence type="ECO:0000313" key="1">
    <source>
        <dbReference type="EMBL" id="THF95908.1"/>
    </source>
</evidence>
<organism evidence="1 2">
    <name type="scientific">Camellia sinensis var. sinensis</name>
    <name type="common">China tea</name>
    <dbReference type="NCBI Taxonomy" id="542762"/>
    <lineage>
        <taxon>Eukaryota</taxon>
        <taxon>Viridiplantae</taxon>
        <taxon>Streptophyta</taxon>
        <taxon>Embryophyta</taxon>
        <taxon>Tracheophyta</taxon>
        <taxon>Spermatophyta</taxon>
        <taxon>Magnoliopsida</taxon>
        <taxon>eudicotyledons</taxon>
        <taxon>Gunneridae</taxon>
        <taxon>Pentapetalae</taxon>
        <taxon>asterids</taxon>
        <taxon>Ericales</taxon>
        <taxon>Theaceae</taxon>
        <taxon>Camellia</taxon>
    </lineage>
</organism>
<sequence>MKMNITKQSSRISRSFSAIASTTTNKTLTFAAIDSSVNNKWRQEAHRMRKINEVGWSSAATDKSGSGDEIMIRVLISGFGFGRLKMSSSVAKETQSGAGDEGFSLELPAPPGWTKKLVWPFKVLPDIKSFLGQLTARTEETFATTILYMGPMLSLSEVVYFSGD</sequence>
<keyword evidence="2" id="KW-1185">Reference proteome</keyword>
<name>A0A4S4D1C9_CAMSN</name>
<dbReference type="EMBL" id="SDRB02013121">
    <property type="protein sequence ID" value="THF95908.1"/>
    <property type="molecule type" value="Genomic_DNA"/>
</dbReference>
<protein>
    <submittedName>
        <fullName evidence="1">Uncharacterized protein</fullName>
    </submittedName>
</protein>
<proteinExistence type="predicted"/>
<dbReference type="Proteomes" id="UP000306102">
    <property type="component" value="Unassembled WGS sequence"/>
</dbReference>
<comment type="caution">
    <text evidence="1">The sequence shown here is derived from an EMBL/GenBank/DDBJ whole genome shotgun (WGS) entry which is preliminary data.</text>
</comment>
<accession>A0A4S4D1C9</accession>
<reference evidence="1 2" key="1">
    <citation type="journal article" date="2018" name="Proc. Natl. Acad. Sci. U.S.A.">
        <title>Draft genome sequence of Camellia sinensis var. sinensis provides insights into the evolution of the tea genome and tea quality.</title>
        <authorList>
            <person name="Wei C."/>
            <person name="Yang H."/>
            <person name="Wang S."/>
            <person name="Zhao J."/>
            <person name="Liu C."/>
            <person name="Gao L."/>
            <person name="Xia E."/>
            <person name="Lu Y."/>
            <person name="Tai Y."/>
            <person name="She G."/>
            <person name="Sun J."/>
            <person name="Cao H."/>
            <person name="Tong W."/>
            <person name="Gao Q."/>
            <person name="Li Y."/>
            <person name="Deng W."/>
            <person name="Jiang X."/>
            <person name="Wang W."/>
            <person name="Chen Q."/>
            <person name="Zhang S."/>
            <person name="Li H."/>
            <person name="Wu J."/>
            <person name="Wang P."/>
            <person name="Li P."/>
            <person name="Shi C."/>
            <person name="Zheng F."/>
            <person name="Jian J."/>
            <person name="Huang B."/>
            <person name="Shan D."/>
            <person name="Shi M."/>
            <person name="Fang C."/>
            <person name="Yue Y."/>
            <person name="Li F."/>
            <person name="Li D."/>
            <person name="Wei S."/>
            <person name="Han B."/>
            <person name="Jiang C."/>
            <person name="Yin Y."/>
            <person name="Xia T."/>
            <person name="Zhang Z."/>
            <person name="Bennetzen J.L."/>
            <person name="Zhao S."/>
            <person name="Wan X."/>
        </authorList>
    </citation>
    <scope>NUCLEOTIDE SEQUENCE [LARGE SCALE GENOMIC DNA]</scope>
    <source>
        <strain evidence="2">cv. Shuchazao</strain>
        <tissue evidence="1">Leaf</tissue>
    </source>
</reference>
<gene>
    <name evidence="1" type="ORF">TEA_024416</name>
</gene>
<evidence type="ECO:0000313" key="2">
    <source>
        <dbReference type="Proteomes" id="UP000306102"/>
    </source>
</evidence>
<dbReference type="AlphaFoldDB" id="A0A4S4D1C9"/>